<accession>A0A0E9XTP2</accession>
<dbReference type="EMBL" id="GBXM01002543">
    <property type="protein sequence ID" value="JAI06035.1"/>
    <property type="molecule type" value="Transcribed_RNA"/>
</dbReference>
<proteinExistence type="predicted"/>
<dbReference type="AlphaFoldDB" id="A0A0E9XTP2"/>
<name>A0A0E9XTP2_ANGAN</name>
<reference evidence="1" key="2">
    <citation type="journal article" date="2015" name="Fish Shellfish Immunol.">
        <title>Early steps in the European eel (Anguilla anguilla)-Vibrio vulnificus interaction in the gills: Role of the RtxA13 toxin.</title>
        <authorList>
            <person name="Callol A."/>
            <person name="Pajuelo D."/>
            <person name="Ebbesson L."/>
            <person name="Teles M."/>
            <person name="MacKenzie S."/>
            <person name="Amaro C."/>
        </authorList>
    </citation>
    <scope>NUCLEOTIDE SEQUENCE</scope>
</reference>
<organism evidence="1">
    <name type="scientific">Anguilla anguilla</name>
    <name type="common">European freshwater eel</name>
    <name type="synonym">Muraena anguilla</name>
    <dbReference type="NCBI Taxonomy" id="7936"/>
    <lineage>
        <taxon>Eukaryota</taxon>
        <taxon>Metazoa</taxon>
        <taxon>Chordata</taxon>
        <taxon>Craniata</taxon>
        <taxon>Vertebrata</taxon>
        <taxon>Euteleostomi</taxon>
        <taxon>Actinopterygii</taxon>
        <taxon>Neopterygii</taxon>
        <taxon>Teleostei</taxon>
        <taxon>Anguilliformes</taxon>
        <taxon>Anguillidae</taxon>
        <taxon>Anguilla</taxon>
    </lineage>
</organism>
<evidence type="ECO:0000313" key="1">
    <source>
        <dbReference type="EMBL" id="JAI06035.1"/>
    </source>
</evidence>
<protein>
    <submittedName>
        <fullName evidence="1">Uncharacterized protein</fullName>
    </submittedName>
</protein>
<reference evidence="1" key="1">
    <citation type="submission" date="2014-11" db="EMBL/GenBank/DDBJ databases">
        <authorList>
            <person name="Amaro Gonzalez C."/>
        </authorList>
    </citation>
    <scope>NUCLEOTIDE SEQUENCE</scope>
</reference>
<sequence>MNLTSLESANQTVHVYAGTHWYRWSYPFPDPKQGLYGLTTCQGQMYISAYLQLSTAYFKILTFLL</sequence>